<organism evidence="5">
    <name type="scientific">Propsilocerus akamusi</name>
    <dbReference type="NCBI Taxonomy" id="903466"/>
    <lineage>
        <taxon>Eukaryota</taxon>
        <taxon>Metazoa</taxon>
        <taxon>Ecdysozoa</taxon>
        <taxon>Arthropoda</taxon>
        <taxon>Hexapoda</taxon>
        <taxon>Insecta</taxon>
        <taxon>Pterygota</taxon>
        <taxon>Neoptera</taxon>
        <taxon>Endopterygota</taxon>
        <taxon>Diptera</taxon>
        <taxon>Nematocera</taxon>
        <taxon>Chironomoidea</taxon>
        <taxon>Chironomidae</taxon>
        <taxon>Propsilocerus</taxon>
    </lineage>
</organism>
<evidence type="ECO:0000256" key="3">
    <source>
        <dbReference type="ARBA" id="ARBA00022525"/>
    </source>
</evidence>
<reference evidence="5" key="1">
    <citation type="submission" date="2019-07" db="EMBL/GenBank/DDBJ databases">
        <title>Identification and Expression Pattern of Chemosensory Genes from the Transcriptome of the Propsilocerus akamusi.</title>
        <authorList>
            <person name="Yan C."/>
            <person name="Pan L."/>
        </authorList>
    </citation>
    <scope>NUCLEOTIDE SEQUENCE</scope>
</reference>
<keyword evidence="3" id="KW-0964">Secreted</keyword>
<accession>A0A7D0PA25</accession>
<dbReference type="SMART" id="SM00708">
    <property type="entry name" value="PhBP"/>
    <property type="match status" value="1"/>
</dbReference>
<protein>
    <submittedName>
        <fullName evidence="5">Odorant-binding protein 7</fullName>
    </submittedName>
</protein>
<name>A0A7D0PA25_9DIPT</name>
<comment type="subcellular location">
    <subcellularLocation>
        <location evidence="1">Secreted</location>
    </subcellularLocation>
</comment>
<keyword evidence="4" id="KW-0732">Signal</keyword>
<evidence type="ECO:0000256" key="2">
    <source>
        <dbReference type="ARBA" id="ARBA00008098"/>
    </source>
</evidence>
<evidence type="ECO:0000256" key="4">
    <source>
        <dbReference type="ARBA" id="ARBA00022729"/>
    </source>
</evidence>
<dbReference type="AlphaFoldDB" id="A0A7D0PA25"/>
<proteinExistence type="evidence at transcript level"/>
<dbReference type="PANTHER" id="PTHR11857:SF43">
    <property type="entry name" value="GEO07291P1-RELATED"/>
    <property type="match status" value="1"/>
</dbReference>
<dbReference type="GO" id="GO:0005615">
    <property type="term" value="C:extracellular space"/>
    <property type="evidence" value="ECO:0007669"/>
    <property type="project" value="TreeGrafter"/>
</dbReference>
<evidence type="ECO:0000256" key="1">
    <source>
        <dbReference type="ARBA" id="ARBA00004613"/>
    </source>
</evidence>
<dbReference type="SUPFAM" id="SSF47565">
    <property type="entry name" value="Insect pheromone/odorant-binding proteins"/>
    <property type="match status" value="1"/>
</dbReference>
<dbReference type="InterPro" id="IPR036728">
    <property type="entry name" value="PBP_GOBP_sf"/>
</dbReference>
<comment type="similarity">
    <text evidence="2">Belongs to the PBP/GOBP family.</text>
</comment>
<dbReference type="GO" id="GO:0007608">
    <property type="term" value="P:sensory perception of smell"/>
    <property type="evidence" value="ECO:0007669"/>
    <property type="project" value="TreeGrafter"/>
</dbReference>
<dbReference type="EMBL" id="MN132998">
    <property type="protein sequence ID" value="QGW50671.1"/>
    <property type="molecule type" value="mRNA"/>
</dbReference>
<dbReference type="GO" id="GO:0005549">
    <property type="term" value="F:odorant binding"/>
    <property type="evidence" value="ECO:0007669"/>
    <property type="project" value="InterPro"/>
</dbReference>
<dbReference type="PANTHER" id="PTHR11857">
    <property type="entry name" value="ODORANT BINDING PROTEIN-RELATED"/>
    <property type="match status" value="1"/>
</dbReference>
<dbReference type="InterPro" id="IPR006170">
    <property type="entry name" value="PBP/GOBP"/>
</dbReference>
<dbReference type="Gene3D" id="1.10.238.20">
    <property type="entry name" value="Pheromone/general odorant binding protein domain"/>
    <property type="match status" value="1"/>
</dbReference>
<dbReference type="CDD" id="cd23992">
    <property type="entry name" value="PBP_GOBP"/>
    <property type="match status" value="1"/>
</dbReference>
<sequence length="160" mass="18059">MKTRFIKQSMFELSCGVEIILANMKFTVAFILLFAVAQASPVNEDERINVEDNIEQCKSETEIDDASAEKLKHGDFSVDDEKSKCFVRCFFRKTGFLNEADEPQMEVIVSKLQAKEGVKNEALEELIGNCVKETGENSCEIAYNIYKCYYTGKLAKITPA</sequence>
<evidence type="ECO:0000313" key="5">
    <source>
        <dbReference type="EMBL" id="QGW50671.1"/>
    </source>
</evidence>
<dbReference type="Pfam" id="PF01395">
    <property type="entry name" value="PBP_GOBP"/>
    <property type="match status" value="1"/>
</dbReference>